<evidence type="ECO:0000259" key="6">
    <source>
        <dbReference type="Pfam" id="PF00889"/>
    </source>
</evidence>
<name>A0A8E6EX36_9BACT</name>
<dbReference type="SUPFAM" id="SSF46934">
    <property type="entry name" value="UBA-like"/>
    <property type="match status" value="1"/>
</dbReference>
<dbReference type="InterPro" id="IPR036402">
    <property type="entry name" value="EF-Ts_dimer_sf"/>
</dbReference>
<feature type="domain" description="Translation elongation factor EFTs/EF1B dimerisation" evidence="6">
    <location>
        <begin position="73"/>
        <end position="285"/>
    </location>
</feature>
<proteinExistence type="inferred from homology"/>
<reference evidence="7" key="1">
    <citation type="submission" date="2021-05" db="EMBL/GenBank/DDBJ databases">
        <title>Complete genome sequence of the cellulolytic planctomycete Telmatocola sphagniphila SP2T and characterization of the first cellulase from planctomycetes.</title>
        <authorList>
            <person name="Rakitin A.L."/>
            <person name="Beletsky A.V."/>
            <person name="Naumoff D.G."/>
            <person name="Kulichevskaya I.S."/>
            <person name="Mardanov A.V."/>
            <person name="Ravin N.V."/>
            <person name="Dedysh S.N."/>
        </authorList>
    </citation>
    <scope>NUCLEOTIDE SEQUENCE</scope>
    <source>
        <strain evidence="7">SP2T</strain>
    </source>
</reference>
<evidence type="ECO:0000256" key="3">
    <source>
        <dbReference type="ARBA" id="ARBA00022768"/>
    </source>
</evidence>
<evidence type="ECO:0000313" key="8">
    <source>
        <dbReference type="Proteomes" id="UP000676194"/>
    </source>
</evidence>
<dbReference type="InterPro" id="IPR009060">
    <property type="entry name" value="UBA-like_sf"/>
</dbReference>
<protein>
    <recommendedName>
        <fullName evidence="2 5">Elongation factor Ts</fullName>
        <shortName evidence="5">EF-Ts</shortName>
    </recommendedName>
</protein>
<dbReference type="Gene3D" id="1.10.286.20">
    <property type="match status" value="1"/>
</dbReference>
<dbReference type="PANTHER" id="PTHR11741">
    <property type="entry name" value="ELONGATION FACTOR TS"/>
    <property type="match status" value="1"/>
</dbReference>
<dbReference type="Gene3D" id="1.10.8.10">
    <property type="entry name" value="DNA helicase RuvA subunit, C-terminal domain"/>
    <property type="match status" value="1"/>
</dbReference>
<dbReference type="Gene3D" id="3.30.479.20">
    <property type="entry name" value="Elongation factor Ts, dimerisation domain"/>
    <property type="match status" value="2"/>
</dbReference>
<comment type="function">
    <text evidence="5">Associates with the EF-Tu.GDP complex and induces the exchange of GDP to GTP. It remains bound to the aminoacyl-tRNA.EF-Tu.GTP complex up to the GTP hydrolysis stage on the ribosome.</text>
</comment>
<sequence length="287" mass="31055">MSAITAAAVNELRKRTDLPLMECKSALTEAAGDMDKAVMLLRERFKSVSNKRAGNETAEGRVGVYIDAGTKTASILEMRCESAPVTKSEQFIALVADLAKQVAVQNPADVATLSAAPFVGNSALTVTDRINEVIGLIRENMKVQRFTRLTGGLYGNYIHHDGTLGVLLEVTGKDTASPELLRDICAHIAAMNPVYASVDQLPTDVLEREKELAKKLTDADPKNAGKPANIVEKIIEGKLKTWYAETVLLEQPIANAAKYDKKTVGQLLSGAGLKLVKYVRYKVGEIV</sequence>
<dbReference type="CDD" id="cd14275">
    <property type="entry name" value="UBA_EF-Ts"/>
    <property type="match status" value="1"/>
</dbReference>
<evidence type="ECO:0000256" key="2">
    <source>
        <dbReference type="ARBA" id="ARBA00016956"/>
    </source>
</evidence>
<dbReference type="Pfam" id="PF00889">
    <property type="entry name" value="EF_TS"/>
    <property type="match status" value="1"/>
</dbReference>
<dbReference type="RefSeq" id="WP_213499472.1">
    <property type="nucleotide sequence ID" value="NZ_CP074694.1"/>
</dbReference>
<evidence type="ECO:0000256" key="4">
    <source>
        <dbReference type="ARBA" id="ARBA00022917"/>
    </source>
</evidence>
<dbReference type="AlphaFoldDB" id="A0A8E6EX36"/>
<dbReference type="FunFam" id="1.10.8.10:FF:000001">
    <property type="entry name" value="Elongation factor Ts"/>
    <property type="match status" value="1"/>
</dbReference>
<keyword evidence="3 5" id="KW-0251">Elongation factor</keyword>
<evidence type="ECO:0000256" key="5">
    <source>
        <dbReference type="HAMAP-Rule" id="MF_00050"/>
    </source>
</evidence>
<dbReference type="GO" id="GO:0003746">
    <property type="term" value="F:translation elongation factor activity"/>
    <property type="evidence" value="ECO:0007669"/>
    <property type="project" value="UniProtKB-UniRule"/>
</dbReference>
<accession>A0A8E6EX36</accession>
<organism evidence="7 8">
    <name type="scientific">Telmatocola sphagniphila</name>
    <dbReference type="NCBI Taxonomy" id="1123043"/>
    <lineage>
        <taxon>Bacteria</taxon>
        <taxon>Pseudomonadati</taxon>
        <taxon>Planctomycetota</taxon>
        <taxon>Planctomycetia</taxon>
        <taxon>Gemmatales</taxon>
        <taxon>Gemmataceae</taxon>
    </lineage>
</organism>
<dbReference type="HAMAP" id="MF_00050">
    <property type="entry name" value="EF_Ts"/>
    <property type="match status" value="1"/>
</dbReference>
<keyword evidence="8" id="KW-1185">Reference proteome</keyword>
<dbReference type="EMBL" id="CP074694">
    <property type="protein sequence ID" value="QVL34462.1"/>
    <property type="molecule type" value="Genomic_DNA"/>
</dbReference>
<dbReference type="KEGG" id="tsph:KIH39_11300"/>
<evidence type="ECO:0000313" key="7">
    <source>
        <dbReference type="EMBL" id="QVL34462.1"/>
    </source>
</evidence>
<comment type="subcellular location">
    <subcellularLocation>
        <location evidence="5">Cytoplasm</location>
    </subcellularLocation>
</comment>
<dbReference type="SUPFAM" id="SSF54713">
    <property type="entry name" value="Elongation factor Ts (EF-Ts), dimerisation domain"/>
    <property type="match status" value="2"/>
</dbReference>
<comment type="caution">
    <text evidence="5">Lacks conserved residue(s) required for the propagation of feature annotation.</text>
</comment>
<dbReference type="Proteomes" id="UP000676194">
    <property type="component" value="Chromosome"/>
</dbReference>
<comment type="similarity">
    <text evidence="1 5">Belongs to the EF-Ts family.</text>
</comment>
<dbReference type="GO" id="GO:0005737">
    <property type="term" value="C:cytoplasm"/>
    <property type="evidence" value="ECO:0007669"/>
    <property type="project" value="UniProtKB-SubCell"/>
</dbReference>
<keyword evidence="5" id="KW-0963">Cytoplasm</keyword>
<dbReference type="NCBIfam" id="TIGR00116">
    <property type="entry name" value="tsf"/>
    <property type="match status" value="1"/>
</dbReference>
<dbReference type="InterPro" id="IPR014039">
    <property type="entry name" value="Transl_elong_EFTs/EF1B_dimer"/>
</dbReference>
<dbReference type="InterPro" id="IPR001816">
    <property type="entry name" value="Transl_elong_EFTs/EF1B"/>
</dbReference>
<evidence type="ECO:0000256" key="1">
    <source>
        <dbReference type="ARBA" id="ARBA00005532"/>
    </source>
</evidence>
<gene>
    <name evidence="5 7" type="primary">tsf</name>
    <name evidence="7" type="ORF">KIH39_11300</name>
</gene>
<keyword evidence="4 5" id="KW-0648">Protein biosynthesis</keyword>
<dbReference type="PANTHER" id="PTHR11741:SF0">
    <property type="entry name" value="ELONGATION FACTOR TS, MITOCHONDRIAL"/>
    <property type="match status" value="1"/>
</dbReference>